<evidence type="ECO:0000313" key="2">
    <source>
        <dbReference type="EMBL" id="KAJ8269140.1"/>
    </source>
</evidence>
<proteinExistence type="predicted"/>
<sequence>MSLSIQRPYFLCLWYNYRVHCAQERSDEPLSEASDNNDVMSHKRPDKMSHPCDSSTTDNNLRLPGLRRARPGPQTHGTRQTEARPGPSRMLTLIDTGRNASGRSDGSDVEAVTNASRGATRHCGAHGVSDSCLQ</sequence>
<comment type="caution">
    <text evidence="2">The sequence shown here is derived from an EMBL/GenBank/DDBJ whole genome shotgun (WGS) entry which is preliminary data.</text>
</comment>
<dbReference type="Proteomes" id="UP001152803">
    <property type="component" value="Unassembled WGS sequence"/>
</dbReference>
<organism evidence="2 3">
    <name type="scientific">Conger conger</name>
    <name type="common">Conger eel</name>
    <name type="synonym">Muraena conger</name>
    <dbReference type="NCBI Taxonomy" id="82655"/>
    <lineage>
        <taxon>Eukaryota</taxon>
        <taxon>Metazoa</taxon>
        <taxon>Chordata</taxon>
        <taxon>Craniata</taxon>
        <taxon>Vertebrata</taxon>
        <taxon>Euteleostomi</taxon>
        <taxon>Actinopterygii</taxon>
        <taxon>Neopterygii</taxon>
        <taxon>Teleostei</taxon>
        <taxon>Anguilliformes</taxon>
        <taxon>Congridae</taxon>
        <taxon>Conger</taxon>
    </lineage>
</organism>
<feature type="compositionally biased region" description="Basic and acidic residues" evidence="1">
    <location>
        <begin position="40"/>
        <end position="50"/>
    </location>
</feature>
<dbReference type="AlphaFoldDB" id="A0A9Q1HXS6"/>
<evidence type="ECO:0000256" key="1">
    <source>
        <dbReference type="SAM" id="MobiDB-lite"/>
    </source>
</evidence>
<reference evidence="2" key="1">
    <citation type="journal article" date="2023" name="Science">
        <title>Genome structures resolve the early diversification of teleost fishes.</title>
        <authorList>
            <person name="Parey E."/>
            <person name="Louis A."/>
            <person name="Montfort J."/>
            <person name="Bouchez O."/>
            <person name="Roques C."/>
            <person name="Iampietro C."/>
            <person name="Lluch J."/>
            <person name="Castinel A."/>
            <person name="Donnadieu C."/>
            <person name="Desvignes T."/>
            <person name="Floi Bucao C."/>
            <person name="Jouanno E."/>
            <person name="Wen M."/>
            <person name="Mejri S."/>
            <person name="Dirks R."/>
            <person name="Jansen H."/>
            <person name="Henkel C."/>
            <person name="Chen W.J."/>
            <person name="Zahm M."/>
            <person name="Cabau C."/>
            <person name="Klopp C."/>
            <person name="Thompson A.W."/>
            <person name="Robinson-Rechavi M."/>
            <person name="Braasch I."/>
            <person name="Lecointre G."/>
            <person name="Bobe J."/>
            <person name="Postlethwait J.H."/>
            <person name="Berthelot C."/>
            <person name="Roest Crollius H."/>
            <person name="Guiguen Y."/>
        </authorList>
    </citation>
    <scope>NUCLEOTIDE SEQUENCE</scope>
    <source>
        <strain evidence="2">Concon-B</strain>
    </source>
</reference>
<feature type="region of interest" description="Disordered" evidence="1">
    <location>
        <begin position="26"/>
        <end position="111"/>
    </location>
</feature>
<name>A0A9Q1HXS6_CONCO</name>
<dbReference type="EMBL" id="JAFJMO010000008">
    <property type="protein sequence ID" value="KAJ8269140.1"/>
    <property type="molecule type" value="Genomic_DNA"/>
</dbReference>
<evidence type="ECO:0000313" key="3">
    <source>
        <dbReference type="Proteomes" id="UP001152803"/>
    </source>
</evidence>
<protein>
    <submittedName>
        <fullName evidence="2">Uncharacterized protein</fullName>
    </submittedName>
</protein>
<keyword evidence="3" id="KW-1185">Reference proteome</keyword>
<gene>
    <name evidence="2" type="ORF">COCON_G00117470</name>
</gene>
<accession>A0A9Q1HXS6</accession>